<keyword evidence="7" id="KW-0406">Ion transport</keyword>
<feature type="compositionally biased region" description="Gly residues" evidence="10">
    <location>
        <begin position="672"/>
        <end position="685"/>
    </location>
</feature>
<evidence type="ECO:0000256" key="2">
    <source>
        <dbReference type="ARBA" id="ARBA00022448"/>
    </source>
</evidence>
<evidence type="ECO:0000256" key="6">
    <source>
        <dbReference type="ARBA" id="ARBA00023053"/>
    </source>
</evidence>
<evidence type="ECO:0000256" key="3">
    <source>
        <dbReference type="ARBA" id="ARBA00022475"/>
    </source>
</evidence>
<feature type="compositionally biased region" description="Low complexity" evidence="10">
    <location>
        <begin position="1261"/>
        <end position="1270"/>
    </location>
</feature>
<feature type="transmembrane region" description="Helical" evidence="11">
    <location>
        <begin position="17"/>
        <end position="35"/>
    </location>
</feature>
<dbReference type="GO" id="GO:0051453">
    <property type="term" value="P:regulation of intracellular pH"/>
    <property type="evidence" value="ECO:0007669"/>
    <property type="project" value="TreeGrafter"/>
</dbReference>
<evidence type="ECO:0000256" key="7">
    <source>
        <dbReference type="ARBA" id="ARBA00023065"/>
    </source>
</evidence>
<dbReference type="Pfam" id="PF00999">
    <property type="entry name" value="Na_H_Exchanger"/>
    <property type="match status" value="1"/>
</dbReference>
<dbReference type="GO" id="GO:0015385">
    <property type="term" value="F:sodium:proton antiporter activity"/>
    <property type="evidence" value="ECO:0007669"/>
    <property type="project" value="InterPro"/>
</dbReference>
<feature type="compositionally biased region" description="Pro residues" evidence="10">
    <location>
        <begin position="814"/>
        <end position="824"/>
    </location>
</feature>
<feature type="compositionally biased region" description="Low complexity" evidence="10">
    <location>
        <begin position="1695"/>
        <end position="1707"/>
    </location>
</feature>
<evidence type="ECO:0000313" key="14">
    <source>
        <dbReference type="Proteomes" id="UP000355283"/>
    </source>
</evidence>
<evidence type="ECO:0000256" key="10">
    <source>
        <dbReference type="SAM" id="MobiDB-lite"/>
    </source>
</evidence>
<evidence type="ECO:0000256" key="5">
    <source>
        <dbReference type="ARBA" id="ARBA00022989"/>
    </source>
</evidence>
<feature type="region of interest" description="Disordered" evidence="10">
    <location>
        <begin position="1261"/>
        <end position="1325"/>
    </location>
</feature>
<feature type="transmembrane region" description="Helical" evidence="11">
    <location>
        <begin position="81"/>
        <end position="102"/>
    </location>
</feature>
<feature type="region of interest" description="Disordered" evidence="10">
    <location>
        <begin position="1349"/>
        <end position="1420"/>
    </location>
</feature>
<feature type="transmembrane region" description="Helical" evidence="11">
    <location>
        <begin position="215"/>
        <end position="237"/>
    </location>
</feature>
<name>A0A4D9CZX9_9STRA</name>
<dbReference type="GO" id="GO:0005886">
    <property type="term" value="C:plasma membrane"/>
    <property type="evidence" value="ECO:0007669"/>
    <property type="project" value="UniProtKB-SubCell"/>
</dbReference>
<evidence type="ECO:0000256" key="1">
    <source>
        <dbReference type="ARBA" id="ARBA00004651"/>
    </source>
</evidence>
<keyword evidence="6" id="KW-0915">Sodium</keyword>
<dbReference type="Proteomes" id="UP000355283">
    <property type="component" value="Unassembled WGS sequence"/>
</dbReference>
<feature type="region of interest" description="Disordered" evidence="10">
    <location>
        <begin position="777"/>
        <end position="824"/>
    </location>
</feature>
<keyword evidence="3" id="KW-1003">Cell membrane</keyword>
<dbReference type="EMBL" id="SDOX01000017">
    <property type="protein sequence ID" value="TFJ84720.1"/>
    <property type="molecule type" value="Genomic_DNA"/>
</dbReference>
<feature type="transmembrane region" description="Helical" evidence="11">
    <location>
        <begin position="403"/>
        <end position="428"/>
    </location>
</feature>
<proteinExistence type="predicted"/>
<feature type="compositionally biased region" description="Basic and acidic residues" evidence="10">
    <location>
        <begin position="1354"/>
        <end position="1384"/>
    </location>
</feature>
<feature type="compositionally biased region" description="Low complexity" evidence="10">
    <location>
        <begin position="1308"/>
        <end position="1323"/>
    </location>
</feature>
<organism evidence="13 14">
    <name type="scientific">Nannochloropsis salina CCMP1776</name>
    <dbReference type="NCBI Taxonomy" id="1027361"/>
    <lineage>
        <taxon>Eukaryota</taxon>
        <taxon>Sar</taxon>
        <taxon>Stramenopiles</taxon>
        <taxon>Ochrophyta</taxon>
        <taxon>Eustigmatophyceae</taxon>
        <taxon>Eustigmatales</taxon>
        <taxon>Monodopsidaceae</taxon>
        <taxon>Microchloropsis</taxon>
        <taxon>Microchloropsis salina</taxon>
    </lineage>
</organism>
<feature type="transmembrane region" description="Helical" evidence="11">
    <location>
        <begin position="114"/>
        <end position="137"/>
    </location>
</feature>
<feature type="transmembrane region" description="Helical" evidence="11">
    <location>
        <begin position="42"/>
        <end position="61"/>
    </location>
</feature>
<dbReference type="PANTHER" id="PTHR10110:SF86">
    <property type="entry name" value="SODIUM_HYDROGEN EXCHANGER 7"/>
    <property type="match status" value="1"/>
</dbReference>
<evidence type="ECO:0000259" key="12">
    <source>
        <dbReference type="Pfam" id="PF00999"/>
    </source>
</evidence>
<feature type="compositionally biased region" description="Acidic residues" evidence="10">
    <location>
        <begin position="1475"/>
        <end position="1488"/>
    </location>
</feature>
<sequence length="1707" mass="183756">MADAASDPTTSNISHDVGMGTFVLALALGIVARACLSSFVRLPYTCLVLIFGLLYGFLIYTEVGITGSDIFSRSADLWINISPEAILTVILPILIFGSSFASDLHLFLQQLTPVLTLAGPAVLVNAALLGLTAKYVLPYNWDWMTSLMVGSMLSATDPVAVVAILKELGVVESLSILIDGESLLNDGFAIVLYTIFSRLVVHEETLSVLETVESAVILCLGGPAIGLVVGALTSYILGVLLNDPASEITMTILCGYGAYLLAELAEASGVLSMVVAGLYLSFHGLGRISARVTGSLKSFWAMAAFISETIIFFVSGLIMAEKALISETVQGRDWGYLFLLYLIVNATRFVGVFLFFPTLARGPYGINWRQAVLLSWGGLRGAVSLTLALVVSQEEGIPEETRALILFFTAGIVLLTILINGSTCKLVLQKLKLNNPTRVEQELYIRAMNLIENELEVSLLKLKNDKYLGNADWNVVYRYLPVFSPQIYWHRVREGHICLDEAEIALVGRYVREEEEEEEGGEEGGWKEGRKRSHSLMGHTMVGSGPGSLLSPLFSCCGGSREGGGGGGSKYEELPPRLRHRWREYTSRFNGKLKSGIDGERLSGIRKQVWESLALARGVFPPATPSALPPPPPPSHPHAFGLLPLPSWVHGEEKGEKGGRDGKAKEGKEQGGKGGPGVGKEGGGWHFRRATRDMESAGEKEGQKEGGREGGKGESVLPAQGPLDFQPLVSRHHHSLDDPRPPQVLKGSPQRLMPVLPEASRSLPTASVPPSRNLFANLFTAPTPPPPPSSHAPAAASLPSVDASLDPPVNVENPPLPPSFPPSLRPSSRALREARIRLLTVLRHVYSSSFHSGLLSPPGLRAFERNLSILITQPSLPLNEWAGLEGHILLPLRAVKARPNWRRLPVMGGVVEFFLFQKLAFFFELAVVFIEAHSSINIKLSELFGKNGPVTRQLEKEVEEEVSKAKAALEEFVPVFPDIINSVKTEMAARVLLHKCRSMLEAAEESGSLETREFEDAIREVDDSMVKLYDHTHAEAPAPRSSLLASLSFLRFLPPSQRDSLFASPSSPFCRDVYVRSDTCFLPKTSSLPSSPPASLPGWYVIVRGSVAVDPDVEEEEASESHILQQGSVVGYVESLLQHPSIQVPYSYTAASFVHLLYFDRALLMAEAGRRWREGEEELLRSLWWVVAALELKQEGGREGGEEGGREGVGLQECSLAQLASLLGEATLLHLPEGGQGGREGGRETMRRMNLMTLTRGGTLRNLLPLTGRGPNEGGREGGREGKKDGLVEMTMGAPGTSLASQFQEALQQQQQQPQQPQQQQQQHEVFEADATSHLVLLTGWMERVDAGGQAEAGKGKERERRPPLWGGRGREREGGKEEKDKKGPGGVTGALTAILSTVGGAGGGKGGGGGDSGTRSPAMPLVAPPTMVVPYLPAGRYTLAPGTVAFVLPESKCRLVRQQVQRRSPHTESAPPKEEEEGGEEGEGEGEGGERGGRSLLGKEGEGLIPHRFTKAASVGSRHPPAARQSPSQPDTPLLSVHFRSYTGSPEGGKAGGWGGGAGALKPRRSLSHAAGGQHHRTVGGYNLVDPLPFDRSGEKGDPEEDVAEEQPPWQEAEEESGLRMRRRRPSPPLGIVGAPMALYGNSPLAGSAGGVESSELRRRNSASSDQGREGDGYGNRDGGGDMDAGESTEIRLSRSLSKSGGSKGV</sequence>
<dbReference type="OrthoDB" id="441412at2759"/>
<feature type="transmembrane region" description="Helical" evidence="11">
    <location>
        <begin position="298"/>
        <end position="318"/>
    </location>
</feature>
<evidence type="ECO:0000256" key="4">
    <source>
        <dbReference type="ARBA" id="ARBA00022692"/>
    </source>
</evidence>
<gene>
    <name evidence="13" type="ORF">NSK_003752</name>
</gene>
<keyword evidence="9" id="KW-0739">Sodium transport</keyword>
<feature type="transmembrane region" description="Helical" evidence="11">
    <location>
        <begin position="338"/>
        <end position="359"/>
    </location>
</feature>
<comment type="subcellular location">
    <subcellularLocation>
        <location evidence="1">Cell membrane</location>
        <topology evidence="1">Multi-pass membrane protein</topology>
    </subcellularLocation>
</comment>
<evidence type="ECO:0000256" key="11">
    <source>
        <dbReference type="SAM" id="Phobius"/>
    </source>
</evidence>
<dbReference type="Gene3D" id="6.10.140.1330">
    <property type="match status" value="1"/>
</dbReference>
<feature type="domain" description="Cation/H+ exchanger transmembrane" evidence="12">
    <location>
        <begin position="31"/>
        <end position="430"/>
    </location>
</feature>
<dbReference type="GO" id="GO:0098719">
    <property type="term" value="P:sodium ion import across plasma membrane"/>
    <property type="evidence" value="ECO:0007669"/>
    <property type="project" value="TreeGrafter"/>
</dbReference>
<evidence type="ECO:0000313" key="13">
    <source>
        <dbReference type="EMBL" id="TFJ84720.1"/>
    </source>
</evidence>
<dbReference type="InterPro" id="IPR018422">
    <property type="entry name" value="Cation/H_exchanger_CPA1"/>
</dbReference>
<feature type="compositionally biased region" description="Basic and acidic residues" evidence="10">
    <location>
        <begin position="1489"/>
        <end position="1503"/>
    </location>
</feature>
<evidence type="ECO:0000256" key="8">
    <source>
        <dbReference type="ARBA" id="ARBA00023136"/>
    </source>
</evidence>
<feature type="compositionally biased region" description="Polar residues" evidence="10">
    <location>
        <begin position="1298"/>
        <end position="1307"/>
    </location>
</feature>
<feature type="compositionally biased region" description="Gly residues" evidence="10">
    <location>
        <begin position="1400"/>
        <end position="1413"/>
    </location>
</feature>
<keyword evidence="5 11" id="KW-1133">Transmembrane helix</keyword>
<keyword evidence="8 11" id="KW-0472">Membrane</keyword>
<reference evidence="13 14" key="1">
    <citation type="submission" date="2019-01" db="EMBL/GenBank/DDBJ databases">
        <title>Nuclear Genome Assembly of the Microalgal Biofuel strain Nannochloropsis salina CCMP1776.</title>
        <authorList>
            <person name="Hovde B."/>
        </authorList>
    </citation>
    <scope>NUCLEOTIDE SEQUENCE [LARGE SCALE GENOMIC DNA]</scope>
    <source>
        <strain evidence="13 14">CCMP1776</strain>
    </source>
</reference>
<accession>A0A4D9CZX9</accession>
<feature type="compositionally biased region" description="Gly residues" evidence="10">
    <location>
        <begin position="1547"/>
        <end position="1560"/>
    </location>
</feature>
<feature type="transmembrane region" description="Helical" evidence="11">
    <location>
        <begin position="268"/>
        <end position="286"/>
    </location>
</feature>
<keyword evidence="4 11" id="KW-0812">Transmembrane</keyword>
<dbReference type="GO" id="GO:0015386">
    <property type="term" value="F:potassium:proton antiporter activity"/>
    <property type="evidence" value="ECO:0007669"/>
    <property type="project" value="TreeGrafter"/>
</dbReference>
<feature type="region of interest" description="Disordered" evidence="10">
    <location>
        <begin position="1459"/>
        <end position="1707"/>
    </location>
</feature>
<dbReference type="PANTHER" id="PTHR10110">
    <property type="entry name" value="SODIUM/HYDROGEN EXCHANGER"/>
    <property type="match status" value="1"/>
</dbReference>
<keyword evidence="2" id="KW-0813">Transport</keyword>
<feature type="region of interest" description="Disordered" evidence="10">
    <location>
        <begin position="624"/>
        <end position="725"/>
    </location>
</feature>
<evidence type="ECO:0000256" key="9">
    <source>
        <dbReference type="ARBA" id="ARBA00023201"/>
    </source>
</evidence>
<feature type="compositionally biased region" description="Pro residues" evidence="10">
    <location>
        <begin position="624"/>
        <end position="636"/>
    </location>
</feature>
<feature type="compositionally biased region" description="Low complexity" evidence="10">
    <location>
        <begin position="791"/>
        <end position="800"/>
    </location>
</feature>
<dbReference type="InterPro" id="IPR006153">
    <property type="entry name" value="Cation/H_exchanger_TM"/>
</dbReference>
<protein>
    <recommendedName>
        <fullName evidence="12">Cation/H+ exchanger transmembrane domain-containing protein</fullName>
    </recommendedName>
</protein>
<feature type="compositionally biased region" description="Basic and acidic residues" evidence="10">
    <location>
        <begin position="690"/>
        <end position="712"/>
    </location>
</feature>
<keyword evidence="14" id="KW-1185">Reference proteome</keyword>
<feature type="transmembrane region" description="Helical" evidence="11">
    <location>
        <begin position="371"/>
        <end position="391"/>
    </location>
</feature>
<feature type="compositionally biased region" description="Basic and acidic residues" evidence="10">
    <location>
        <begin position="1274"/>
        <end position="1287"/>
    </location>
</feature>
<comment type="caution">
    <text evidence="13">The sequence shown here is derived from an EMBL/GenBank/DDBJ whole genome shotgun (WGS) entry which is preliminary data.</text>
</comment>
<feature type="compositionally biased region" description="Basic and acidic residues" evidence="10">
    <location>
        <begin position="650"/>
        <end position="671"/>
    </location>
</feature>